<feature type="domain" description="DUF403" evidence="1">
    <location>
        <begin position="51"/>
        <end position="149"/>
    </location>
</feature>
<gene>
    <name evidence="2" type="ORF">QR674_07240</name>
</gene>
<sequence length="203" mass="23345">MILLNSNAQQIFWLGRYLKRIQYLCSQFPFENNEDALLYAHAFCLPAFDVSSLNELVLDAEQPSSFGWQFQYAKDNVQDLRGLISAKAYAELNQNIKNACVNAAYICDVVDECHDVMEAESEEIFLFFKLGQCIEQLDRQLRLKQKIEQTVVELKQITALMKPVGWVALSETLLEFTRHQDLKGFYQLSDGLQHIFEVGTCDS</sequence>
<name>A0ABU3WED4_9GAMM</name>
<evidence type="ECO:0000313" key="3">
    <source>
        <dbReference type="Proteomes" id="UP001278188"/>
    </source>
</evidence>
<dbReference type="RefSeq" id="WP_317083095.1">
    <property type="nucleotide sequence ID" value="NZ_JASVDY010000002.1"/>
</dbReference>
<evidence type="ECO:0000259" key="1">
    <source>
        <dbReference type="Pfam" id="PF04168"/>
    </source>
</evidence>
<protein>
    <submittedName>
        <fullName evidence="2">Alpha-E domain-containing protein</fullName>
    </submittedName>
</protein>
<dbReference type="Proteomes" id="UP001278188">
    <property type="component" value="Unassembled WGS sequence"/>
</dbReference>
<keyword evidence="3" id="KW-1185">Reference proteome</keyword>
<evidence type="ECO:0000313" key="2">
    <source>
        <dbReference type="EMBL" id="MDV2468774.1"/>
    </source>
</evidence>
<comment type="caution">
    <text evidence="2">The sequence shown here is derived from an EMBL/GenBank/DDBJ whole genome shotgun (WGS) entry which is preliminary data.</text>
</comment>
<dbReference type="EMBL" id="JASVDY010000002">
    <property type="protein sequence ID" value="MDV2468774.1"/>
    <property type="molecule type" value="Genomic_DNA"/>
</dbReference>
<accession>A0ABU3WED4</accession>
<dbReference type="Pfam" id="PF04168">
    <property type="entry name" value="Alpha-E"/>
    <property type="match status" value="1"/>
</dbReference>
<dbReference type="InterPro" id="IPR007296">
    <property type="entry name" value="DUF403"/>
</dbReference>
<proteinExistence type="predicted"/>
<organism evidence="2 3">
    <name type="scientific">Acinetobacter chinensis</name>
    <dbReference type="NCBI Taxonomy" id="2004650"/>
    <lineage>
        <taxon>Bacteria</taxon>
        <taxon>Pseudomonadati</taxon>
        <taxon>Pseudomonadota</taxon>
        <taxon>Gammaproteobacteria</taxon>
        <taxon>Moraxellales</taxon>
        <taxon>Moraxellaceae</taxon>
        <taxon>Acinetobacter</taxon>
    </lineage>
</organism>
<reference evidence="2 3" key="1">
    <citation type="submission" date="2023-06" db="EMBL/GenBank/DDBJ databases">
        <title>Genomic Analysis of Acinetobacter Strains Recovered from South Australian Aquatic Samples provides Insights into the Circulation of Antibiotic Resistance determinants in the Environment.</title>
        <authorList>
            <person name="Tobin L."/>
            <person name="Jarocki V.M."/>
            <person name="Kenyon J."/>
            <person name="Drigo B."/>
            <person name="Donner E."/>
            <person name="Djordjevic S.P."/>
            <person name="Hamidian M."/>
        </authorList>
    </citation>
    <scope>NUCLEOTIDE SEQUENCE [LARGE SCALE GENOMIC DNA]</scope>
    <source>
        <strain evidence="2 3">SAAc652</strain>
    </source>
</reference>